<feature type="compositionally biased region" description="Low complexity" evidence="1">
    <location>
        <begin position="209"/>
        <end position="218"/>
    </location>
</feature>
<dbReference type="WBParaSite" id="maker-uti_cns_0010875-snap-gene-0.8-mRNA-1">
    <property type="protein sequence ID" value="maker-uti_cns_0010875-snap-gene-0.8-mRNA-1"/>
    <property type="gene ID" value="maker-uti_cns_0010875-snap-gene-0.8"/>
</dbReference>
<evidence type="ECO:0000256" key="1">
    <source>
        <dbReference type="SAM" id="MobiDB-lite"/>
    </source>
</evidence>
<name>A0A1I8I9N3_9PLAT</name>
<feature type="compositionally biased region" description="Basic and acidic residues" evidence="1">
    <location>
        <begin position="235"/>
        <end position="249"/>
    </location>
</feature>
<reference evidence="4" key="1">
    <citation type="submission" date="2016-11" db="UniProtKB">
        <authorList>
            <consortium name="WormBaseParasite"/>
        </authorList>
    </citation>
    <scope>IDENTIFICATION</scope>
</reference>
<sequence>TARSVPSSAVHCSGSELATLLDRLQSRFADAESSPEFSAQGKNNSAREGNELFFQKNQDFIYPAIIVGALLLIAVFVVMAFAMKLRRRRKLKYLLNYEPQESKQLRVDHTQIAEPPKNFGNYADDYVAKRHPQADDITAPALHTSSSIDSLDLLAAAKRPQLRQQEVPSSLSSTADLYLAARLAGDESSEDFSDLVPNSSDRFGHSDSESLSSSLLDSAVGGASGEPPKQTEQQQRNEKPDDSREDRSELPQANNTKYLRRLYRQKIDQSDARHPQTPKIAAAVRTCSVRFDNRNSNFEKTQLTAARSKVSDWIGENCLRKE</sequence>
<keyword evidence="2" id="KW-0812">Transmembrane</keyword>
<proteinExistence type="predicted"/>
<feature type="transmembrane region" description="Helical" evidence="2">
    <location>
        <begin position="60"/>
        <end position="82"/>
    </location>
</feature>
<feature type="region of interest" description="Disordered" evidence="1">
    <location>
        <begin position="188"/>
        <end position="258"/>
    </location>
</feature>
<dbReference type="AlphaFoldDB" id="A0A1I8I9N3"/>
<keyword evidence="2" id="KW-0472">Membrane</keyword>
<organism evidence="3 4">
    <name type="scientific">Macrostomum lignano</name>
    <dbReference type="NCBI Taxonomy" id="282301"/>
    <lineage>
        <taxon>Eukaryota</taxon>
        <taxon>Metazoa</taxon>
        <taxon>Spiralia</taxon>
        <taxon>Lophotrochozoa</taxon>
        <taxon>Platyhelminthes</taxon>
        <taxon>Rhabditophora</taxon>
        <taxon>Macrostomorpha</taxon>
        <taxon>Macrostomida</taxon>
        <taxon>Macrostomidae</taxon>
        <taxon>Macrostomum</taxon>
    </lineage>
</organism>
<protein>
    <submittedName>
        <fullName evidence="4">Conserved plasma membrane protein</fullName>
    </submittedName>
</protein>
<dbReference type="Proteomes" id="UP000095280">
    <property type="component" value="Unplaced"/>
</dbReference>
<keyword evidence="3" id="KW-1185">Reference proteome</keyword>
<keyword evidence="2" id="KW-1133">Transmembrane helix</keyword>
<evidence type="ECO:0000313" key="4">
    <source>
        <dbReference type="WBParaSite" id="maker-uti_cns_0010875-snap-gene-0.8-mRNA-1"/>
    </source>
</evidence>
<evidence type="ECO:0000256" key="2">
    <source>
        <dbReference type="SAM" id="Phobius"/>
    </source>
</evidence>
<accession>A0A1I8I9N3</accession>
<evidence type="ECO:0000313" key="3">
    <source>
        <dbReference type="Proteomes" id="UP000095280"/>
    </source>
</evidence>